<gene>
    <name evidence="2" type="ORF">CALCODRAFT_483827</name>
</gene>
<dbReference type="EMBL" id="KV423975">
    <property type="protein sequence ID" value="KZT56565.1"/>
    <property type="molecule type" value="Genomic_DNA"/>
</dbReference>
<dbReference type="InParanoid" id="A0A165FCX0"/>
<name>A0A165FCX0_9BASI</name>
<sequence length="139" mass="14004">MSDEYGSSGTGLGGSLVNPSMDTKDVQQPLNNPPQGDTTSEGGYGGDAFSDANQRGSDKSSRGQFGQASTEGTMENAPSTAAGLNERGEDAGLSDSLNPYGESAQDLPPGAGLSDRRGDVFESGPGVAAEQDDGGRGQI</sequence>
<dbReference type="Proteomes" id="UP000076842">
    <property type="component" value="Unassembled WGS sequence"/>
</dbReference>
<dbReference type="OrthoDB" id="3355168at2759"/>
<reference evidence="2 3" key="1">
    <citation type="journal article" date="2016" name="Mol. Biol. Evol.">
        <title>Comparative Genomics of Early-Diverging Mushroom-Forming Fungi Provides Insights into the Origins of Lignocellulose Decay Capabilities.</title>
        <authorList>
            <person name="Nagy L.G."/>
            <person name="Riley R."/>
            <person name="Tritt A."/>
            <person name="Adam C."/>
            <person name="Daum C."/>
            <person name="Floudas D."/>
            <person name="Sun H."/>
            <person name="Yadav J.S."/>
            <person name="Pangilinan J."/>
            <person name="Larsson K.H."/>
            <person name="Matsuura K."/>
            <person name="Barry K."/>
            <person name="Labutti K."/>
            <person name="Kuo R."/>
            <person name="Ohm R.A."/>
            <person name="Bhattacharya S.S."/>
            <person name="Shirouzu T."/>
            <person name="Yoshinaga Y."/>
            <person name="Martin F.M."/>
            <person name="Grigoriev I.V."/>
            <person name="Hibbett D.S."/>
        </authorList>
    </citation>
    <scope>NUCLEOTIDE SEQUENCE [LARGE SCALE GENOMIC DNA]</scope>
    <source>
        <strain evidence="2 3">HHB12733</strain>
    </source>
</reference>
<accession>A0A165FCX0</accession>
<keyword evidence="3" id="KW-1185">Reference proteome</keyword>
<evidence type="ECO:0000313" key="3">
    <source>
        <dbReference type="Proteomes" id="UP000076842"/>
    </source>
</evidence>
<evidence type="ECO:0000313" key="2">
    <source>
        <dbReference type="EMBL" id="KZT56565.1"/>
    </source>
</evidence>
<evidence type="ECO:0000256" key="1">
    <source>
        <dbReference type="SAM" id="MobiDB-lite"/>
    </source>
</evidence>
<feature type="compositionally biased region" description="Polar residues" evidence="1">
    <location>
        <begin position="62"/>
        <end position="79"/>
    </location>
</feature>
<feature type="compositionally biased region" description="Polar residues" evidence="1">
    <location>
        <begin position="17"/>
        <end position="41"/>
    </location>
</feature>
<dbReference type="AlphaFoldDB" id="A0A165FCX0"/>
<organism evidence="2 3">
    <name type="scientific">Calocera cornea HHB12733</name>
    <dbReference type="NCBI Taxonomy" id="1353952"/>
    <lineage>
        <taxon>Eukaryota</taxon>
        <taxon>Fungi</taxon>
        <taxon>Dikarya</taxon>
        <taxon>Basidiomycota</taxon>
        <taxon>Agaricomycotina</taxon>
        <taxon>Dacrymycetes</taxon>
        <taxon>Dacrymycetales</taxon>
        <taxon>Dacrymycetaceae</taxon>
        <taxon>Calocera</taxon>
    </lineage>
</organism>
<feature type="region of interest" description="Disordered" evidence="1">
    <location>
        <begin position="1"/>
        <end position="139"/>
    </location>
</feature>
<proteinExistence type="predicted"/>
<protein>
    <submittedName>
        <fullName evidence="2">Uncharacterized protein</fullName>
    </submittedName>
</protein>